<accession>A0A1B1K7Q9</accession>
<evidence type="ECO:0000313" key="1">
    <source>
        <dbReference type="EMBL" id="ANS28647.1"/>
    </source>
</evidence>
<dbReference type="AlphaFoldDB" id="A0A1B1K7Q9"/>
<sequence>MSGCQECRWTRPDRARVHLVDLSDTVCDETICRVAEGDILTVHDSQHLSATTAHGLIAHWTGSSEQPTRWW</sequence>
<gene>
    <name evidence="1" type="ORF">R1CP_19825</name>
</gene>
<protein>
    <recommendedName>
        <fullName evidence="3">SGNH domain-containing protein</fullName>
    </recommendedName>
</protein>
<dbReference type="EMBL" id="CP009111">
    <property type="protein sequence ID" value="ANS28647.1"/>
    <property type="molecule type" value="Genomic_DNA"/>
</dbReference>
<evidence type="ECO:0008006" key="3">
    <source>
        <dbReference type="Google" id="ProtNLM"/>
    </source>
</evidence>
<evidence type="ECO:0000313" key="2">
    <source>
        <dbReference type="Proteomes" id="UP000186108"/>
    </source>
</evidence>
<organism evidence="1 2">
    <name type="scientific">Rhodococcus opacus</name>
    <name type="common">Nocardia opaca</name>
    <dbReference type="NCBI Taxonomy" id="37919"/>
    <lineage>
        <taxon>Bacteria</taxon>
        <taxon>Bacillati</taxon>
        <taxon>Actinomycetota</taxon>
        <taxon>Actinomycetes</taxon>
        <taxon>Mycobacteriales</taxon>
        <taxon>Nocardiaceae</taxon>
        <taxon>Rhodococcus</taxon>
    </lineage>
</organism>
<name>A0A1B1K7Q9_RHOOP</name>
<proteinExistence type="predicted"/>
<reference evidence="1 2" key="1">
    <citation type="submission" date="2014-07" db="EMBL/GenBank/DDBJ databases">
        <authorList>
            <person name="Zhang J.E."/>
            <person name="Yang H."/>
            <person name="Guo J."/>
            <person name="Deng Z."/>
            <person name="Luo H."/>
            <person name="Luo M."/>
            <person name="Zhao B."/>
        </authorList>
    </citation>
    <scope>NUCLEOTIDE SEQUENCE [LARGE SCALE GENOMIC DNA]</scope>
    <source>
        <strain evidence="1 2">1CP</strain>
    </source>
</reference>
<dbReference type="Proteomes" id="UP000186108">
    <property type="component" value="Chromosome"/>
</dbReference>